<name>A0A3R7P977_PENVA</name>
<dbReference type="InterPro" id="IPR036056">
    <property type="entry name" value="Fibrinogen-like_C"/>
</dbReference>
<gene>
    <name evidence="3" type="ORF">C7M84_002287</name>
</gene>
<organism evidence="3 4">
    <name type="scientific">Penaeus vannamei</name>
    <name type="common">Whiteleg shrimp</name>
    <name type="synonym">Litopenaeus vannamei</name>
    <dbReference type="NCBI Taxonomy" id="6689"/>
    <lineage>
        <taxon>Eukaryota</taxon>
        <taxon>Metazoa</taxon>
        <taxon>Ecdysozoa</taxon>
        <taxon>Arthropoda</taxon>
        <taxon>Crustacea</taxon>
        <taxon>Multicrustacea</taxon>
        <taxon>Malacostraca</taxon>
        <taxon>Eumalacostraca</taxon>
        <taxon>Eucarida</taxon>
        <taxon>Decapoda</taxon>
        <taxon>Dendrobranchiata</taxon>
        <taxon>Penaeoidea</taxon>
        <taxon>Penaeidae</taxon>
        <taxon>Penaeus</taxon>
    </lineage>
</organism>
<protein>
    <recommendedName>
        <fullName evidence="2">Fibrinogen C-terminal domain-containing protein</fullName>
    </recommendedName>
</protein>
<keyword evidence="4" id="KW-1185">Reference proteome</keyword>
<dbReference type="InterPro" id="IPR014716">
    <property type="entry name" value="Fibrinogen_a/b/g_C_1"/>
</dbReference>
<dbReference type="SMART" id="SM00186">
    <property type="entry name" value="FBG"/>
    <property type="match status" value="1"/>
</dbReference>
<dbReference type="GO" id="GO:0005615">
    <property type="term" value="C:extracellular space"/>
    <property type="evidence" value="ECO:0007669"/>
    <property type="project" value="TreeGrafter"/>
</dbReference>
<dbReference type="EMBL" id="QCYY01001305">
    <property type="protein sequence ID" value="ROT79008.1"/>
    <property type="molecule type" value="Genomic_DNA"/>
</dbReference>
<reference evidence="3 4" key="2">
    <citation type="submission" date="2019-01" db="EMBL/GenBank/DDBJ databases">
        <title>The decoding of complex shrimp genome reveals the adaptation for benthos swimmer, frequently molting mechanism and breeding impact on genome.</title>
        <authorList>
            <person name="Sun Y."/>
            <person name="Gao Y."/>
            <person name="Yu Y."/>
        </authorList>
    </citation>
    <scope>NUCLEOTIDE SEQUENCE [LARGE SCALE GENOMIC DNA]</scope>
    <source>
        <tissue evidence="3">Muscle</tissue>
    </source>
</reference>
<evidence type="ECO:0000313" key="4">
    <source>
        <dbReference type="Proteomes" id="UP000283509"/>
    </source>
</evidence>
<dbReference type="PANTHER" id="PTHR19143">
    <property type="entry name" value="FIBRINOGEN/TENASCIN/ANGIOPOEITIN"/>
    <property type="match status" value="1"/>
</dbReference>
<comment type="caution">
    <text evidence="3">The sequence shown here is derived from an EMBL/GenBank/DDBJ whole genome shotgun (WGS) entry which is preliminary data.</text>
</comment>
<feature type="signal peptide" evidence="1">
    <location>
        <begin position="1"/>
        <end position="24"/>
    </location>
</feature>
<dbReference type="Gene3D" id="3.90.215.10">
    <property type="entry name" value="Gamma Fibrinogen, chain A, domain 1"/>
    <property type="match status" value="1"/>
</dbReference>
<accession>A0A3R7P977</accession>
<dbReference type="NCBIfam" id="NF040941">
    <property type="entry name" value="GGGWT_bact"/>
    <property type="match status" value="1"/>
</dbReference>
<dbReference type="CDD" id="cd00087">
    <property type="entry name" value="FReD"/>
    <property type="match status" value="1"/>
</dbReference>
<proteinExistence type="predicted"/>
<keyword evidence="1" id="KW-0732">Signal</keyword>
<dbReference type="OrthoDB" id="7735550at2759"/>
<reference evidence="3 4" key="1">
    <citation type="submission" date="2018-04" db="EMBL/GenBank/DDBJ databases">
        <authorList>
            <person name="Zhang X."/>
            <person name="Yuan J."/>
            <person name="Li F."/>
            <person name="Xiang J."/>
        </authorList>
    </citation>
    <scope>NUCLEOTIDE SEQUENCE [LARGE SCALE GENOMIC DNA]</scope>
    <source>
        <tissue evidence="3">Muscle</tissue>
    </source>
</reference>
<dbReference type="Pfam" id="PF00147">
    <property type="entry name" value="Fibrinogen_C"/>
    <property type="match status" value="1"/>
</dbReference>
<dbReference type="SUPFAM" id="SSF49785">
    <property type="entry name" value="Galactose-binding domain-like"/>
    <property type="match status" value="1"/>
</dbReference>
<dbReference type="InterPro" id="IPR050373">
    <property type="entry name" value="Fibrinogen_C-term_domain"/>
</dbReference>
<dbReference type="SUPFAM" id="SSF56496">
    <property type="entry name" value="Fibrinogen C-terminal domain-like"/>
    <property type="match status" value="1"/>
</dbReference>
<dbReference type="STRING" id="6689.A0A3R7P977"/>
<dbReference type="AlphaFoldDB" id="A0A3R7P977"/>
<dbReference type="Gene3D" id="2.60.120.260">
    <property type="entry name" value="Galactose-binding domain-like"/>
    <property type="match status" value="1"/>
</dbReference>
<feature type="chain" id="PRO_5018600856" description="Fibrinogen C-terminal domain-containing protein" evidence="1">
    <location>
        <begin position="25"/>
        <end position="478"/>
    </location>
</feature>
<dbReference type="InterPro" id="IPR002181">
    <property type="entry name" value="Fibrinogen_a/b/g_C_dom"/>
</dbReference>
<evidence type="ECO:0000259" key="2">
    <source>
        <dbReference type="PROSITE" id="PS51406"/>
    </source>
</evidence>
<feature type="domain" description="Fibrinogen C-terminal" evidence="2">
    <location>
        <begin position="246"/>
        <end position="414"/>
    </location>
</feature>
<dbReference type="InterPro" id="IPR008979">
    <property type="entry name" value="Galactose-bd-like_sf"/>
</dbReference>
<evidence type="ECO:0000313" key="3">
    <source>
        <dbReference type="EMBL" id="ROT79008.1"/>
    </source>
</evidence>
<dbReference type="PANTHER" id="PTHR19143:SF327">
    <property type="entry name" value="FI21813P1-RELATED"/>
    <property type="match status" value="1"/>
</dbReference>
<dbReference type="Proteomes" id="UP000283509">
    <property type="component" value="Unassembled WGS sequence"/>
</dbReference>
<dbReference type="PROSITE" id="PS51406">
    <property type="entry name" value="FIBRINOGEN_C_2"/>
    <property type="match status" value="1"/>
</dbReference>
<evidence type="ECO:0000256" key="1">
    <source>
        <dbReference type="SAM" id="SignalP"/>
    </source>
</evidence>
<sequence>MWTKTCVRSVFVATVLAAASTASANSSFTPSSSFSQVEPSLPSSMSTALLETLTYPGLIYRLGCLQKCNERQCCCLACVNDSACHLYDSRIARDWSSSDDAGALSFDACFTAWGAGRRQVVPVATSASSESQGSEAPKALNGLANGQCFASEPEAGSWWMADLGESKPVSEVRIRTALESAGAAAPPLTAARLGNSAEPWSNAPFGEPQRAAEAVFRPARLISGRFLSLHSLVADAALTICQVEITEDRLPYGSCHDLLLSGYRASGPYTLNPFDCCSDRAVTAYCDMETDGGGWTVVQRRRDVLPREDFYRTWEEYVEGFGNVSSGEFWFGLDAIHALTAMGPTELRIDLADFEGESRFAEYSSFSVGDKDDFYRLTVAGYSGTAGDALSPHNGKRFTTIDRDFDDNAGNCAQIMSYSVSLGASRKPCQMLLPQCHIVRVNASSRVALMLSLARMAKSLEKANRPQSDIREASDDGI</sequence>